<dbReference type="AlphaFoldDB" id="A0AAE1DVX6"/>
<protein>
    <submittedName>
        <fullName evidence="1">Uncharacterized protein</fullName>
    </submittedName>
</protein>
<comment type="caution">
    <text evidence="1">The sequence shown here is derived from an EMBL/GenBank/DDBJ whole genome shotgun (WGS) entry which is preliminary data.</text>
</comment>
<evidence type="ECO:0000313" key="2">
    <source>
        <dbReference type="Proteomes" id="UP001283361"/>
    </source>
</evidence>
<keyword evidence="2" id="KW-1185">Reference proteome</keyword>
<sequence length="209" mass="22847">MLDNISSRVKGGKRREISGDFNPEIKSASAEFKIWPQTISKWRAYCPSKPGCAKDQEMSHLPATLLGYINHIVLHQINYNSKYWDSKILGKTSSCHSGCSVSILSPLEPRLVRATVSRQHQSPLIPGDYRKLKEIPACFAGPPATLPLLTHGANAIWLGGNLAKSQCQYVRADVSDAGWGSPVNNRDSPIYSSSPLGNPADGKPFAVEF</sequence>
<evidence type="ECO:0000313" key="1">
    <source>
        <dbReference type="EMBL" id="KAK3784964.1"/>
    </source>
</evidence>
<organism evidence="1 2">
    <name type="scientific">Elysia crispata</name>
    <name type="common">lettuce slug</name>
    <dbReference type="NCBI Taxonomy" id="231223"/>
    <lineage>
        <taxon>Eukaryota</taxon>
        <taxon>Metazoa</taxon>
        <taxon>Spiralia</taxon>
        <taxon>Lophotrochozoa</taxon>
        <taxon>Mollusca</taxon>
        <taxon>Gastropoda</taxon>
        <taxon>Heterobranchia</taxon>
        <taxon>Euthyneura</taxon>
        <taxon>Panpulmonata</taxon>
        <taxon>Sacoglossa</taxon>
        <taxon>Placobranchoidea</taxon>
        <taxon>Plakobranchidae</taxon>
        <taxon>Elysia</taxon>
    </lineage>
</organism>
<dbReference type="Proteomes" id="UP001283361">
    <property type="component" value="Unassembled WGS sequence"/>
</dbReference>
<gene>
    <name evidence="1" type="ORF">RRG08_062709</name>
</gene>
<reference evidence="1" key="1">
    <citation type="journal article" date="2023" name="G3 (Bethesda)">
        <title>A reference genome for the long-term kleptoplast-retaining sea slug Elysia crispata morphotype clarki.</title>
        <authorList>
            <person name="Eastman K.E."/>
            <person name="Pendleton A.L."/>
            <person name="Shaikh M.A."/>
            <person name="Suttiyut T."/>
            <person name="Ogas R."/>
            <person name="Tomko P."/>
            <person name="Gavelis G."/>
            <person name="Widhalm J.R."/>
            <person name="Wisecaver J.H."/>
        </authorList>
    </citation>
    <scope>NUCLEOTIDE SEQUENCE</scope>
    <source>
        <strain evidence="1">ECLA1</strain>
    </source>
</reference>
<proteinExistence type="predicted"/>
<accession>A0AAE1DVX6</accession>
<dbReference type="EMBL" id="JAWDGP010002178">
    <property type="protein sequence ID" value="KAK3784964.1"/>
    <property type="molecule type" value="Genomic_DNA"/>
</dbReference>
<name>A0AAE1DVX6_9GAST</name>